<organism evidence="4 5">
    <name type="scientific">Kingdonia uniflora</name>
    <dbReference type="NCBI Taxonomy" id="39325"/>
    <lineage>
        <taxon>Eukaryota</taxon>
        <taxon>Viridiplantae</taxon>
        <taxon>Streptophyta</taxon>
        <taxon>Embryophyta</taxon>
        <taxon>Tracheophyta</taxon>
        <taxon>Spermatophyta</taxon>
        <taxon>Magnoliopsida</taxon>
        <taxon>Ranunculales</taxon>
        <taxon>Circaeasteraceae</taxon>
        <taxon>Kingdonia</taxon>
    </lineage>
</organism>
<dbReference type="EMBL" id="JACGCM010000786">
    <property type="protein sequence ID" value="KAF6166589.1"/>
    <property type="molecule type" value="Genomic_DNA"/>
</dbReference>
<dbReference type="InterPro" id="IPR056561">
    <property type="entry name" value="NFP_LYK_LysM1"/>
</dbReference>
<feature type="chain" id="PRO_5029896399" description="Protein kinase domain-containing protein" evidence="2">
    <location>
        <begin position="25"/>
        <end position="602"/>
    </location>
</feature>
<dbReference type="Pfam" id="PF23457">
    <property type="entry name" value="LysM2_NFP"/>
    <property type="match status" value="1"/>
</dbReference>
<dbReference type="OrthoDB" id="1668230at2759"/>
<dbReference type="GO" id="GO:0005524">
    <property type="term" value="F:ATP binding"/>
    <property type="evidence" value="ECO:0007669"/>
    <property type="project" value="InterPro"/>
</dbReference>
<dbReference type="InterPro" id="IPR052611">
    <property type="entry name" value="Plant_RLK_LysM"/>
</dbReference>
<dbReference type="Pfam" id="PF23462">
    <property type="entry name" value="LysM3_NFP"/>
    <property type="match status" value="1"/>
</dbReference>
<dbReference type="InterPro" id="IPR001245">
    <property type="entry name" value="Ser-Thr/Tyr_kinase_cat_dom"/>
</dbReference>
<sequence length="602" mass="67309">MAIFLLLQSLSSLLFLFLTSQVTAQTPNTTDFSCSFDSSNSCQTYIAYRAQTPDFLDLGNISDLFGTSRKFIKQASNLSSEEDPLNPDQLLLIPIPCSCTNKSFFATITYQINKDDSFYSLSIHAFENLTEYHRIIDLNPTLIPTLLHIGVEVVVPVFCKCPTKSQLDKGLKFIITYVWQSHDDLQLLSRRLNASSSDIVTENNYRNFSAAAGSPVLIPVAELPVLFQPAYSPPPLGKKSKPRQIILVASCSVGAALVSALLCSVIYIYCICYRQKLVEMDLIPKRNFRAKISKISSPRAIQDKLLPGVSGYLGKAIIYEAKILMEATMNLNEHYRIGGSVYKATINGEVFAIKKTKEDVTEESRILQKVNHGNLVKLIGISTVEDGDCFLVYEFAENGSLDRWLSSVTFLTWSQRLNIALDIANGLHYMHEHTQPSIVHMDIRSSNILLDSKFKAKIANFSKARTAKNPLMLKADVFAFGVVLLELLSGKKAMETREGGEIVMLWKEIKEILEVEGKREERLRKWMDPNLEKFYPIDGALSLAAMAKACTWDKSSARPSMSEMVFNLSVLTQTSSETLDRSWTNGLEADESIQVIGPVRAR</sequence>
<evidence type="ECO:0000256" key="2">
    <source>
        <dbReference type="SAM" id="SignalP"/>
    </source>
</evidence>
<dbReference type="PROSITE" id="PS00109">
    <property type="entry name" value="PROTEIN_KINASE_TYR"/>
    <property type="match status" value="1"/>
</dbReference>
<dbReference type="Pfam" id="PF07714">
    <property type="entry name" value="PK_Tyr_Ser-Thr"/>
    <property type="match status" value="1"/>
</dbReference>
<evidence type="ECO:0000256" key="1">
    <source>
        <dbReference type="SAM" id="Phobius"/>
    </source>
</evidence>
<dbReference type="GO" id="GO:0004672">
    <property type="term" value="F:protein kinase activity"/>
    <property type="evidence" value="ECO:0007669"/>
    <property type="project" value="InterPro"/>
</dbReference>
<protein>
    <recommendedName>
        <fullName evidence="3">Protein kinase domain-containing protein</fullName>
    </recommendedName>
</protein>
<dbReference type="Pfam" id="PF23446">
    <property type="entry name" value="LysM1_NFP_LYK"/>
    <property type="match status" value="1"/>
</dbReference>
<dbReference type="InterPro" id="IPR059143">
    <property type="entry name" value="NFP_LysM2"/>
</dbReference>
<feature type="domain" description="Protein kinase" evidence="3">
    <location>
        <begin position="299"/>
        <end position="571"/>
    </location>
</feature>
<dbReference type="SUPFAM" id="SSF56112">
    <property type="entry name" value="Protein kinase-like (PK-like)"/>
    <property type="match status" value="1"/>
</dbReference>
<keyword evidence="1" id="KW-1133">Transmembrane helix</keyword>
<evidence type="ECO:0000313" key="4">
    <source>
        <dbReference type="EMBL" id="KAF6166589.1"/>
    </source>
</evidence>
<keyword evidence="1" id="KW-0472">Membrane</keyword>
<dbReference type="Proteomes" id="UP000541444">
    <property type="component" value="Unassembled WGS sequence"/>
</dbReference>
<comment type="caution">
    <text evidence="4">The sequence shown here is derived from an EMBL/GenBank/DDBJ whole genome shotgun (WGS) entry which is preliminary data.</text>
</comment>
<feature type="signal peptide" evidence="2">
    <location>
        <begin position="1"/>
        <end position="24"/>
    </location>
</feature>
<evidence type="ECO:0000313" key="5">
    <source>
        <dbReference type="Proteomes" id="UP000541444"/>
    </source>
</evidence>
<accession>A0A7J7NH85</accession>
<dbReference type="AlphaFoldDB" id="A0A7J7NH85"/>
<reference evidence="4 5" key="1">
    <citation type="journal article" date="2020" name="IScience">
        <title>Genome Sequencing of the Endangered Kingdonia uniflora (Circaeasteraceae, Ranunculales) Reveals Potential Mechanisms of Evolutionary Specialization.</title>
        <authorList>
            <person name="Sun Y."/>
            <person name="Deng T."/>
            <person name="Zhang A."/>
            <person name="Moore M.J."/>
            <person name="Landis J.B."/>
            <person name="Lin N."/>
            <person name="Zhang H."/>
            <person name="Zhang X."/>
            <person name="Huang J."/>
            <person name="Zhang X."/>
            <person name="Sun H."/>
            <person name="Wang H."/>
        </authorList>
    </citation>
    <scope>NUCLEOTIDE SEQUENCE [LARGE SCALE GENOMIC DNA]</scope>
    <source>
        <strain evidence="4">TB1705</strain>
        <tissue evidence="4">Leaf</tissue>
    </source>
</reference>
<dbReference type="PANTHER" id="PTHR45927">
    <property type="entry name" value="LYSM-DOMAIN RECEPTOR-LIKE KINASE-RELATED"/>
    <property type="match status" value="1"/>
</dbReference>
<keyword evidence="2" id="KW-0732">Signal</keyword>
<dbReference type="InterPro" id="IPR059144">
    <property type="entry name" value="NFP_LysM3"/>
</dbReference>
<dbReference type="InterPro" id="IPR000719">
    <property type="entry name" value="Prot_kinase_dom"/>
</dbReference>
<keyword evidence="1" id="KW-0812">Transmembrane</keyword>
<keyword evidence="5" id="KW-1185">Reference proteome</keyword>
<gene>
    <name evidence="4" type="ORF">GIB67_005451</name>
</gene>
<feature type="transmembrane region" description="Helical" evidence="1">
    <location>
        <begin position="245"/>
        <end position="270"/>
    </location>
</feature>
<dbReference type="Gene3D" id="1.10.510.10">
    <property type="entry name" value="Transferase(Phosphotransferase) domain 1"/>
    <property type="match status" value="2"/>
</dbReference>
<proteinExistence type="predicted"/>
<dbReference type="InterPro" id="IPR008266">
    <property type="entry name" value="Tyr_kinase_AS"/>
</dbReference>
<dbReference type="PANTHER" id="PTHR45927:SF2">
    <property type="entry name" value="SERINE_THREONINE RECEPTOR-LIKE KINASE NFP"/>
    <property type="match status" value="1"/>
</dbReference>
<dbReference type="InterPro" id="IPR011009">
    <property type="entry name" value="Kinase-like_dom_sf"/>
</dbReference>
<name>A0A7J7NH85_9MAGN</name>
<dbReference type="PROSITE" id="PS50011">
    <property type="entry name" value="PROTEIN_KINASE_DOM"/>
    <property type="match status" value="1"/>
</dbReference>
<evidence type="ECO:0000259" key="3">
    <source>
        <dbReference type="PROSITE" id="PS50011"/>
    </source>
</evidence>